<gene>
    <name evidence="4" type="ORF">SCUD_LOCUS14078</name>
</gene>
<dbReference type="InterPro" id="IPR008969">
    <property type="entry name" value="CarboxyPept-like_regulatory"/>
</dbReference>
<organism evidence="6">
    <name type="scientific">Schistosoma curassoni</name>
    <dbReference type="NCBI Taxonomy" id="6186"/>
    <lineage>
        <taxon>Eukaryota</taxon>
        <taxon>Metazoa</taxon>
        <taxon>Spiralia</taxon>
        <taxon>Lophotrochozoa</taxon>
        <taxon>Platyhelminthes</taxon>
        <taxon>Trematoda</taxon>
        <taxon>Digenea</taxon>
        <taxon>Strigeidida</taxon>
        <taxon>Schistosomatoidea</taxon>
        <taxon>Schistosomatidae</taxon>
        <taxon>Schistosoma</taxon>
    </lineage>
</organism>
<keyword evidence="1" id="KW-0732">Signal</keyword>
<dbReference type="InterPro" id="IPR051417">
    <property type="entry name" value="SDr/BOS_complex"/>
</dbReference>
<dbReference type="InterPro" id="IPR055490">
    <property type="entry name" value="DUF7062"/>
</dbReference>
<feature type="domain" description="NOMO C-terminal transthyretin-like" evidence="2">
    <location>
        <begin position="582"/>
        <end position="680"/>
    </location>
</feature>
<dbReference type="Pfam" id="PF23192">
    <property type="entry name" value="NOMO_12th"/>
    <property type="match status" value="1"/>
</dbReference>
<evidence type="ECO:0000313" key="5">
    <source>
        <dbReference type="Proteomes" id="UP000279833"/>
    </source>
</evidence>
<name>A0A183KGD1_9TREM</name>
<sequence>ICLPSPENVYKISLSSTCTRVKLLQATEINPSKDCHLTLNSSARIRIGVEELPVVIHLKLDEVAARFFDDLKEVFDSPYSFQIEDFTSNTSVTPRSKLVETFWSKSSQNIESVSATGVFWLNIRNTIRVTPKSLNLKQNHMVHLITYPSSQDINLQSDSEQQQKQIDDISCSLTIPIVNPSKSTVNDIHTLCLSLFVGQNVEFSLTISVNLRGRIDPPTERVNIELFKKLPRMSEKSPTSVEHDHLLLPVNSESELVTKTEKETNSSEPIAVTQSDSQGLFSFNALPLTDYEVFNIKSIFEVSKMYQILLSKAGYKFDIINKTDVKHQLTGFDWYVKSTRLSLVEVFVYNYPISEDSRQPLPAVLISIIGEGHRANHLTNDEGVVRFVGLSPGQYYVRPMMKEYSFTVKSPDQSESGQAIPVQVEEGKSAVIILSALRIAFSASGVVTSLAGIPESGVLVEASWLPGTQNTIHNDLLHLKSNSNMTCQLRYDQINIIPREQSVTDSNGNFRIRGLMPGCVYRISVHINPNILSNLILDQVTRESSKLSSRNDVEHAVPDHVNLQMLTTDTNGLHFYIIRHLCTSLITVNVQTPDIYLPTLRLIVFPVGHPENIVAKHDFGIDSSLFSLSGSKLIPMIGREYVIRLISDLEPKFYINTNVQNIIFKPKWNVSEHFNFQFHPKLRTTLSD</sequence>
<dbReference type="SUPFAM" id="SSF49464">
    <property type="entry name" value="Carboxypeptidase regulatory domain-like"/>
    <property type="match status" value="1"/>
</dbReference>
<evidence type="ECO:0000313" key="4">
    <source>
        <dbReference type="EMBL" id="VDP55191.1"/>
    </source>
</evidence>
<feature type="domain" description="DUF7062" evidence="3">
    <location>
        <begin position="1"/>
        <end position="50"/>
    </location>
</feature>
<dbReference type="PANTHER" id="PTHR23303:SF14">
    <property type="entry name" value="BOS COMPLEX SUBUNIT NOMO1-RELATED"/>
    <property type="match status" value="1"/>
</dbReference>
<evidence type="ECO:0000259" key="3">
    <source>
        <dbReference type="Pfam" id="PF23201"/>
    </source>
</evidence>
<protein>
    <submittedName>
        <fullName evidence="6">TPPII domain-containing protein</fullName>
    </submittedName>
</protein>
<dbReference type="GO" id="GO:0005789">
    <property type="term" value="C:endoplasmic reticulum membrane"/>
    <property type="evidence" value="ECO:0007669"/>
    <property type="project" value="TreeGrafter"/>
</dbReference>
<dbReference type="Pfam" id="PF23201">
    <property type="entry name" value="DUF7062"/>
    <property type="match status" value="1"/>
</dbReference>
<dbReference type="AlphaFoldDB" id="A0A183KGD1"/>
<accession>A0A183KGD1</accession>
<reference evidence="4 5" key="2">
    <citation type="submission" date="2018-11" db="EMBL/GenBank/DDBJ databases">
        <authorList>
            <consortium name="Pathogen Informatics"/>
        </authorList>
    </citation>
    <scope>NUCLEOTIDE SEQUENCE [LARGE SCALE GENOMIC DNA]</scope>
    <source>
        <strain evidence="4">Dakar</strain>
        <strain evidence="5">Dakar, Senegal</strain>
    </source>
</reference>
<keyword evidence="5" id="KW-1185">Reference proteome</keyword>
<evidence type="ECO:0000313" key="6">
    <source>
        <dbReference type="WBParaSite" id="SCUD_0001408101-mRNA-1"/>
    </source>
</evidence>
<dbReference type="InterPro" id="IPR056191">
    <property type="entry name" value="NOMO_12th"/>
</dbReference>
<reference evidence="6" key="1">
    <citation type="submission" date="2016-06" db="UniProtKB">
        <authorList>
            <consortium name="WormBaseParasite"/>
        </authorList>
    </citation>
    <scope>IDENTIFICATION</scope>
</reference>
<proteinExistence type="predicted"/>
<dbReference type="EMBL" id="UZAK01036394">
    <property type="protein sequence ID" value="VDP55191.1"/>
    <property type="molecule type" value="Genomic_DNA"/>
</dbReference>
<dbReference type="STRING" id="6186.A0A183KGD1"/>
<dbReference type="Proteomes" id="UP000279833">
    <property type="component" value="Unassembled WGS sequence"/>
</dbReference>
<dbReference type="PANTHER" id="PTHR23303">
    <property type="entry name" value="CARBOXYPEPTIDASE REGULATORY REGION-CONTAINING"/>
    <property type="match status" value="1"/>
</dbReference>
<evidence type="ECO:0000259" key="2">
    <source>
        <dbReference type="Pfam" id="PF23192"/>
    </source>
</evidence>
<dbReference type="WBParaSite" id="SCUD_0001408101-mRNA-1">
    <property type="protein sequence ID" value="SCUD_0001408101-mRNA-1"/>
    <property type="gene ID" value="SCUD_0001408101"/>
</dbReference>
<evidence type="ECO:0000256" key="1">
    <source>
        <dbReference type="ARBA" id="ARBA00022729"/>
    </source>
</evidence>